<accession>A0A1R4B4Q3</accession>
<dbReference type="AlphaFoldDB" id="A0A1R4B4Q3"/>
<proteinExistence type="predicted"/>
<evidence type="ECO:0000256" key="1">
    <source>
        <dbReference type="SAM" id="SignalP"/>
    </source>
</evidence>
<gene>
    <name evidence="2" type="ORF">VPAL9027_01876</name>
</gene>
<dbReference type="InterPro" id="IPR010794">
    <property type="entry name" value="MalM"/>
</dbReference>
<evidence type="ECO:0000313" key="2">
    <source>
        <dbReference type="EMBL" id="SJL83897.1"/>
    </source>
</evidence>
<feature type="chain" id="PRO_5012729411" evidence="1">
    <location>
        <begin position="18"/>
        <end position="291"/>
    </location>
</feature>
<reference evidence="2 3" key="1">
    <citation type="submission" date="2017-02" db="EMBL/GenBank/DDBJ databases">
        <authorList>
            <person name="Peterson S.W."/>
        </authorList>
    </citation>
    <scope>NUCLEOTIDE SEQUENCE [LARGE SCALE GENOMIC DNA]</scope>
    <source>
        <strain evidence="2 3">CECT 9027</strain>
    </source>
</reference>
<keyword evidence="3" id="KW-1185">Reference proteome</keyword>
<dbReference type="STRING" id="1918946.VPAL9027_01876"/>
<sequence>MKRFPLTTLLMTLLLTACSELPDQPLNTDLNQTSCCSTLSALPVTALSVPFHQQVVMDADLPTLSSTVLYPSETAPSQPLPVMSYHITSDAPFSLLVRSYVNNSALFAANVLIYDQSWQLISDYSAKDFTYHTTGMRGLERVEQVITINPQLKGAKYVIITADPAILDKELPRKSQEKVYAESQHVIGNKQLPLTATFQPVGVVDITTSTSHSNEVLTLLTELGAKNREDAQPTLTHAAAAQAKDQWALYREKIDSALENQDVKQAAHIANLAAQQGFTQAKDYLVEQLAK</sequence>
<dbReference type="Pfam" id="PF07148">
    <property type="entry name" value="MalM"/>
    <property type="match status" value="1"/>
</dbReference>
<protein>
    <submittedName>
        <fullName evidence="2">Maltose regulon periplasmic protein</fullName>
    </submittedName>
</protein>
<organism evidence="2 3">
    <name type="scientific">Vibrio palustris</name>
    <dbReference type="NCBI Taxonomy" id="1918946"/>
    <lineage>
        <taxon>Bacteria</taxon>
        <taxon>Pseudomonadati</taxon>
        <taxon>Pseudomonadota</taxon>
        <taxon>Gammaproteobacteria</taxon>
        <taxon>Vibrionales</taxon>
        <taxon>Vibrionaceae</taxon>
        <taxon>Vibrio</taxon>
    </lineage>
</organism>
<dbReference type="Proteomes" id="UP000189475">
    <property type="component" value="Unassembled WGS sequence"/>
</dbReference>
<feature type="signal peptide" evidence="1">
    <location>
        <begin position="1"/>
        <end position="17"/>
    </location>
</feature>
<dbReference type="GO" id="GO:0008643">
    <property type="term" value="P:carbohydrate transport"/>
    <property type="evidence" value="ECO:0007669"/>
    <property type="project" value="InterPro"/>
</dbReference>
<evidence type="ECO:0000313" key="3">
    <source>
        <dbReference type="Proteomes" id="UP000189475"/>
    </source>
</evidence>
<dbReference type="RefSeq" id="WP_077314304.1">
    <property type="nucleotide sequence ID" value="NZ_AP024888.1"/>
</dbReference>
<dbReference type="OrthoDB" id="5828247at2"/>
<name>A0A1R4B4Q3_9VIBR</name>
<dbReference type="EMBL" id="FUFT01000005">
    <property type="protein sequence ID" value="SJL83897.1"/>
    <property type="molecule type" value="Genomic_DNA"/>
</dbReference>
<keyword evidence="1" id="KW-0732">Signal</keyword>
<dbReference type="PROSITE" id="PS51257">
    <property type="entry name" value="PROKAR_LIPOPROTEIN"/>
    <property type="match status" value="1"/>
</dbReference>
<dbReference type="GO" id="GO:0042597">
    <property type="term" value="C:periplasmic space"/>
    <property type="evidence" value="ECO:0007669"/>
    <property type="project" value="InterPro"/>
</dbReference>